<dbReference type="RefSeq" id="XP_005851309.1">
    <property type="nucleotide sequence ID" value="XM_005851247.1"/>
</dbReference>
<dbReference type="SMART" id="SM00213">
    <property type="entry name" value="UBQ"/>
    <property type="match status" value="1"/>
</dbReference>
<dbReference type="Gene3D" id="3.10.20.90">
    <property type="entry name" value="Phosphatidylinositol 3-kinase Catalytic Subunit, Chain A, domain 1"/>
    <property type="match status" value="1"/>
</dbReference>
<proteinExistence type="predicted"/>
<dbReference type="InterPro" id="IPR015496">
    <property type="entry name" value="Ubiquilin"/>
</dbReference>
<feature type="domain" description="Ubiquitin-like" evidence="1">
    <location>
        <begin position="3"/>
        <end position="65"/>
    </location>
</feature>
<dbReference type="InterPro" id="IPR000626">
    <property type="entry name" value="Ubiquitin-like_dom"/>
</dbReference>
<accession>E1Z5D2</accession>
<dbReference type="STRING" id="554065.E1Z5D2"/>
<evidence type="ECO:0000259" key="1">
    <source>
        <dbReference type="PROSITE" id="PS50053"/>
    </source>
</evidence>
<dbReference type="GO" id="GO:0005829">
    <property type="term" value="C:cytosol"/>
    <property type="evidence" value="ECO:0007669"/>
    <property type="project" value="TreeGrafter"/>
</dbReference>
<dbReference type="SUPFAM" id="SSF54236">
    <property type="entry name" value="Ubiquitin-like"/>
    <property type="match status" value="1"/>
</dbReference>
<dbReference type="PROSITE" id="PS50053">
    <property type="entry name" value="UBIQUITIN_2"/>
    <property type="match status" value="1"/>
</dbReference>
<dbReference type="InterPro" id="IPR029071">
    <property type="entry name" value="Ubiquitin-like_domsf"/>
</dbReference>
<evidence type="ECO:0000313" key="3">
    <source>
        <dbReference type="Proteomes" id="UP000008141"/>
    </source>
</evidence>
<name>E1Z5D2_CHLVA</name>
<dbReference type="KEGG" id="cvr:CHLNCDRAFT_15743"/>
<sequence>MPITVKIKQVTGGDTLEVETEPEVTIGELKEKVGEKLDAEATAIKLIYRGQILKDAQTVESYGVQGWRGVHSSKAR</sequence>
<keyword evidence="3" id="KW-1185">Reference proteome</keyword>
<dbReference type="AlphaFoldDB" id="E1Z5D2"/>
<dbReference type="InParanoid" id="E1Z5D2"/>
<protein>
    <recommendedName>
        <fullName evidence="1">Ubiquitin-like domain-containing protein</fullName>
    </recommendedName>
</protein>
<dbReference type="PANTHER" id="PTHR10677">
    <property type="entry name" value="UBIQUILIN"/>
    <property type="match status" value="1"/>
</dbReference>
<dbReference type="PANTHER" id="PTHR10677:SF3">
    <property type="entry name" value="FI07626P-RELATED"/>
    <property type="match status" value="1"/>
</dbReference>
<reference evidence="2 3" key="1">
    <citation type="journal article" date="2010" name="Plant Cell">
        <title>The Chlorella variabilis NC64A genome reveals adaptation to photosymbiosis, coevolution with viruses, and cryptic sex.</title>
        <authorList>
            <person name="Blanc G."/>
            <person name="Duncan G."/>
            <person name="Agarkova I."/>
            <person name="Borodovsky M."/>
            <person name="Gurnon J."/>
            <person name="Kuo A."/>
            <person name="Lindquist E."/>
            <person name="Lucas S."/>
            <person name="Pangilinan J."/>
            <person name="Polle J."/>
            <person name="Salamov A."/>
            <person name="Terry A."/>
            <person name="Yamada T."/>
            <person name="Dunigan D.D."/>
            <person name="Grigoriev I.V."/>
            <person name="Claverie J.M."/>
            <person name="Van Etten J.L."/>
        </authorList>
    </citation>
    <scope>NUCLEOTIDE SEQUENCE [LARGE SCALE GENOMIC DNA]</scope>
    <source>
        <strain evidence="2 3">NC64A</strain>
    </source>
</reference>
<feature type="non-terminal residue" evidence="2">
    <location>
        <position position="76"/>
    </location>
</feature>
<dbReference type="Proteomes" id="UP000008141">
    <property type="component" value="Unassembled WGS sequence"/>
</dbReference>
<dbReference type="GeneID" id="17358955"/>
<organism evidence="3">
    <name type="scientific">Chlorella variabilis</name>
    <name type="common">Green alga</name>
    <dbReference type="NCBI Taxonomy" id="554065"/>
    <lineage>
        <taxon>Eukaryota</taxon>
        <taxon>Viridiplantae</taxon>
        <taxon>Chlorophyta</taxon>
        <taxon>core chlorophytes</taxon>
        <taxon>Trebouxiophyceae</taxon>
        <taxon>Chlorellales</taxon>
        <taxon>Chlorellaceae</taxon>
        <taxon>Chlorella clade</taxon>
        <taxon>Chlorella</taxon>
    </lineage>
</organism>
<dbReference type="Pfam" id="PF00240">
    <property type="entry name" value="ubiquitin"/>
    <property type="match status" value="1"/>
</dbReference>
<dbReference type="OrthoDB" id="267397at2759"/>
<gene>
    <name evidence="2" type="ORF">CHLNCDRAFT_15743</name>
</gene>
<dbReference type="EMBL" id="GL433836">
    <property type="protein sequence ID" value="EFN59207.1"/>
    <property type="molecule type" value="Genomic_DNA"/>
</dbReference>
<dbReference type="GO" id="GO:0031593">
    <property type="term" value="F:polyubiquitin modification-dependent protein binding"/>
    <property type="evidence" value="ECO:0007669"/>
    <property type="project" value="TreeGrafter"/>
</dbReference>
<dbReference type="GO" id="GO:0006511">
    <property type="term" value="P:ubiquitin-dependent protein catabolic process"/>
    <property type="evidence" value="ECO:0007669"/>
    <property type="project" value="TreeGrafter"/>
</dbReference>
<evidence type="ECO:0000313" key="2">
    <source>
        <dbReference type="EMBL" id="EFN59207.1"/>
    </source>
</evidence>